<evidence type="ECO:0000256" key="1">
    <source>
        <dbReference type="SAM" id="Phobius"/>
    </source>
</evidence>
<dbReference type="AlphaFoldDB" id="A0JQK2"/>
<gene>
    <name evidence="2" type="ordered locus">LSL_0762</name>
</gene>
<keyword evidence="1" id="KW-0472">Membrane</keyword>
<dbReference type="KEGG" id="lsl:LSL_0762"/>
<name>A0JQK2_LIGS1</name>
<organism evidence="2 3">
    <name type="scientific">Ligilactobacillus salivarius (strain UCC118)</name>
    <name type="common">Lactobacillus salivarius</name>
    <dbReference type="NCBI Taxonomy" id="362948"/>
    <lineage>
        <taxon>Bacteria</taxon>
        <taxon>Bacillati</taxon>
        <taxon>Bacillota</taxon>
        <taxon>Bacilli</taxon>
        <taxon>Lactobacillales</taxon>
        <taxon>Lactobacillaceae</taxon>
        <taxon>Ligilactobacillus</taxon>
    </lineage>
</organism>
<dbReference type="EMBL" id="CP000233">
    <property type="protein sequence ID" value="ABD99572.1"/>
    <property type="molecule type" value="Genomic_DNA"/>
</dbReference>
<dbReference type="HOGENOM" id="CLU_2666554_0_0_9"/>
<evidence type="ECO:0000313" key="3">
    <source>
        <dbReference type="Proteomes" id="UP000006559"/>
    </source>
</evidence>
<keyword evidence="1" id="KW-0812">Transmembrane</keyword>
<keyword evidence="3" id="KW-1185">Reference proteome</keyword>
<dbReference type="STRING" id="362948.LSL_0762"/>
<protein>
    <submittedName>
        <fullName evidence="2">Uncharacterized protein</fullName>
    </submittedName>
</protein>
<keyword evidence="1" id="KW-1133">Transmembrane helix</keyword>
<dbReference type="Proteomes" id="UP000006559">
    <property type="component" value="Chromosome"/>
</dbReference>
<sequence>MKMLSKLLTCLLTITVFANTITFVLGIFYFFDFETFGMWLMELVVIFILTYAKANVDCYVDQYESQENRTRRSNK</sequence>
<feature type="transmembrane region" description="Helical" evidence="1">
    <location>
        <begin position="36"/>
        <end position="52"/>
    </location>
</feature>
<reference evidence="2 3" key="1">
    <citation type="journal article" date="2006" name="Proc. Natl. Acad. Sci. U.S.A.">
        <title>Multireplicon genome architecture of Lactobacillus salivarius.</title>
        <authorList>
            <person name="Claesson M.J."/>
            <person name="Li Y."/>
            <person name="Leahy S."/>
            <person name="Canchaya C."/>
            <person name="van Pijkeren J.P."/>
            <person name="Cerdeno-Tarraga A.M."/>
            <person name="Parkhill J."/>
            <person name="Flynn S."/>
            <person name="O'Sullivan G.C."/>
            <person name="Collins J.K."/>
            <person name="Higgins D."/>
            <person name="Shanahan F."/>
            <person name="Fitzgerald G.F."/>
            <person name="van Sinderen D."/>
            <person name="O'Toole P.W."/>
        </authorList>
    </citation>
    <scope>NUCLEOTIDE SEQUENCE [LARGE SCALE GENOMIC DNA]</scope>
    <source>
        <strain evidence="2 3">UCC118</strain>
    </source>
</reference>
<accession>A0JQK2</accession>
<proteinExistence type="predicted"/>
<evidence type="ECO:0000313" key="2">
    <source>
        <dbReference type="EMBL" id="ABD99572.1"/>
    </source>
</evidence>